<evidence type="ECO:0000256" key="5">
    <source>
        <dbReference type="ARBA" id="ARBA00017467"/>
    </source>
</evidence>
<dbReference type="InterPro" id="IPR013969">
    <property type="entry name" value="Oligosacch_biosynth_Alg14"/>
</dbReference>
<comment type="caution">
    <text evidence="12">The sequence shown here is derived from an EMBL/GenBank/DDBJ whole genome shotgun (WGS) entry which is preliminary data.</text>
</comment>
<sequence>MSKTQPGAGLTILVKPLIGAIVIGTLSVLASPTWIALISTYLLLLIGLCIFITTRHVELVRRRGEKEFNQQRRTDTLDYFLFVLGSGGHTKEMLMMMDDGYCGFQNAHRRYLVSSGDRMSNHHLQEYETGLAVLCNAQDLDPGTFDLSVVTRARNVHQSIWSTPFTGMLSILDIFLVLLTPPGNRIGAKVRYPTRIFSNGPATGFFVALAVHLLKVFYIVPENAMAFVYIESWARISTLSLTGRLLHHTGLADIFLVQHQAVAAKYKVVNGGEMVFNSRQP</sequence>
<evidence type="ECO:0000256" key="7">
    <source>
        <dbReference type="ARBA" id="ARBA00022824"/>
    </source>
</evidence>
<dbReference type="Proteomes" id="UP000738349">
    <property type="component" value="Unassembled WGS sequence"/>
</dbReference>
<dbReference type="OrthoDB" id="17098at2759"/>
<organism evidence="12 13">
    <name type="scientific">Dactylonectria macrodidyma</name>
    <dbReference type="NCBI Taxonomy" id="307937"/>
    <lineage>
        <taxon>Eukaryota</taxon>
        <taxon>Fungi</taxon>
        <taxon>Dikarya</taxon>
        <taxon>Ascomycota</taxon>
        <taxon>Pezizomycotina</taxon>
        <taxon>Sordariomycetes</taxon>
        <taxon>Hypocreomycetidae</taxon>
        <taxon>Hypocreales</taxon>
        <taxon>Nectriaceae</taxon>
        <taxon>Dactylonectria</taxon>
    </lineage>
</organism>
<keyword evidence="7 11" id="KW-0256">Endoplasmic reticulum</keyword>
<evidence type="ECO:0000256" key="2">
    <source>
        <dbReference type="ARBA" id="ARBA00004590"/>
    </source>
</evidence>
<comment type="similarity">
    <text evidence="3 11">Belongs to the ALG14 family.</text>
</comment>
<proteinExistence type="inferred from homology"/>
<keyword evidence="13" id="KW-1185">Reference proteome</keyword>
<evidence type="ECO:0000256" key="4">
    <source>
        <dbReference type="ARBA" id="ARBA00011335"/>
    </source>
</evidence>
<evidence type="ECO:0000256" key="6">
    <source>
        <dbReference type="ARBA" id="ARBA00022692"/>
    </source>
</evidence>
<comment type="subcellular location">
    <subcellularLocation>
        <location evidence="1 11">Endoplasmic reticulum membrane</location>
        <topology evidence="1 11">Single-pass membrane protein</topology>
    </subcellularLocation>
    <subcellularLocation>
        <location evidence="2">Nucleus membrane</location>
        <topology evidence="2">Single-pass membrane protein</topology>
    </subcellularLocation>
</comment>
<dbReference type="AlphaFoldDB" id="A0A9P9F5R9"/>
<evidence type="ECO:0000313" key="12">
    <source>
        <dbReference type="EMBL" id="KAH7153316.1"/>
    </source>
</evidence>
<keyword evidence="6 11" id="KW-0812">Transmembrane</keyword>
<dbReference type="PANTHER" id="PTHR12154:SF4">
    <property type="entry name" value="UDP-N-ACETYLGLUCOSAMINE TRANSFERASE SUBUNIT ALG14 HOMOLOG"/>
    <property type="match status" value="1"/>
</dbReference>
<gene>
    <name evidence="11" type="primary">ALG14</name>
    <name evidence="12" type="ORF">EDB81DRAFT_453339</name>
</gene>
<dbReference type="EMBL" id="JAGMUV010000006">
    <property type="protein sequence ID" value="KAH7153316.1"/>
    <property type="molecule type" value="Genomic_DNA"/>
</dbReference>
<dbReference type="Pfam" id="PF08660">
    <property type="entry name" value="Alg14"/>
    <property type="match status" value="1"/>
</dbReference>
<evidence type="ECO:0000256" key="8">
    <source>
        <dbReference type="ARBA" id="ARBA00022989"/>
    </source>
</evidence>
<dbReference type="GO" id="GO:0031965">
    <property type="term" value="C:nuclear membrane"/>
    <property type="evidence" value="ECO:0007669"/>
    <property type="project" value="UniProtKB-SubCell"/>
</dbReference>
<accession>A0A9P9F5R9</accession>
<dbReference type="GO" id="GO:0004577">
    <property type="term" value="F:N-acetylglucosaminyldiphosphodolichol N-acetylglucosaminyltransferase activity"/>
    <property type="evidence" value="ECO:0007669"/>
    <property type="project" value="TreeGrafter"/>
</dbReference>
<comment type="subunit">
    <text evidence="4 11">Heterodimer with ALG13 to form a functional enzyme.</text>
</comment>
<evidence type="ECO:0000256" key="3">
    <source>
        <dbReference type="ARBA" id="ARBA00009731"/>
    </source>
</evidence>
<evidence type="ECO:0000313" key="13">
    <source>
        <dbReference type="Proteomes" id="UP000738349"/>
    </source>
</evidence>
<dbReference type="GO" id="GO:0043541">
    <property type="term" value="C:UDP-N-acetylglucosamine transferase complex"/>
    <property type="evidence" value="ECO:0007669"/>
    <property type="project" value="TreeGrafter"/>
</dbReference>
<feature type="transmembrane region" description="Helical" evidence="11">
    <location>
        <begin position="34"/>
        <end position="53"/>
    </location>
</feature>
<comment type="function">
    <text evidence="11">Involved in protein N-glycosylation. Essential for the second step of the dolichol-linked oligosaccharide pathway. Anchors the catalytic subunit ALG13 to the ER.</text>
</comment>
<evidence type="ECO:0000256" key="1">
    <source>
        <dbReference type="ARBA" id="ARBA00004389"/>
    </source>
</evidence>
<feature type="transmembrane region" description="Helical" evidence="11">
    <location>
        <begin position="7"/>
        <end position="28"/>
    </location>
</feature>
<keyword evidence="9 11" id="KW-0472">Membrane</keyword>
<keyword evidence="8 11" id="KW-1133">Transmembrane helix</keyword>
<comment type="caution">
    <text evidence="11">Lacks conserved residue(s) required for the propagation of feature annotation.</text>
</comment>
<reference evidence="12" key="1">
    <citation type="journal article" date="2021" name="Nat. Commun.">
        <title>Genetic determinants of endophytism in the Arabidopsis root mycobiome.</title>
        <authorList>
            <person name="Mesny F."/>
            <person name="Miyauchi S."/>
            <person name="Thiergart T."/>
            <person name="Pickel B."/>
            <person name="Atanasova L."/>
            <person name="Karlsson M."/>
            <person name="Huettel B."/>
            <person name="Barry K.W."/>
            <person name="Haridas S."/>
            <person name="Chen C."/>
            <person name="Bauer D."/>
            <person name="Andreopoulos W."/>
            <person name="Pangilinan J."/>
            <person name="LaButti K."/>
            <person name="Riley R."/>
            <person name="Lipzen A."/>
            <person name="Clum A."/>
            <person name="Drula E."/>
            <person name="Henrissat B."/>
            <person name="Kohler A."/>
            <person name="Grigoriev I.V."/>
            <person name="Martin F.M."/>
            <person name="Hacquard S."/>
        </authorList>
    </citation>
    <scope>NUCLEOTIDE SEQUENCE</scope>
    <source>
        <strain evidence="12">MPI-CAGE-AT-0147</strain>
    </source>
</reference>
<dbReference type="PANTHER" id="PTHR12154">
    <property type="entry name" value="GLYCOSYL TRANSFERASE-RELATED"/>
    <property type="match status" value="1"/>
</dbReference>
<dbReference type="GO" id="GO:0006488">
    <property type="term" value="P:dolichol-linked oligosaccharide biosynthetic process"/>
    <property type="evidence" value="ECO:0007669"/>
    <property type="project" value="InterPro"/>
</dbReference>
<feature type="transmembrane region" description="Helical" evidence="11">
    <location>
        <begin position="200"/>
        <end position="220"/>
    </location>
</feature>
<evidence type="ECO:0000256" key="11">
    <source>
        <dbReference type="RuleBase" id="RU362127"/>
    </source>
</evidence>
<feature type="transmembrane region" description="Helical" evidence="11">
    <location>
        <begin position="160"/>
        <end position="180"/>
    </location>
</feature>
<evidence type="ECO:0000256" key="10">
    <source>
        <dbReference type="ARBA" id="ARBA00032062"/>
    </source>
</evidence>
<evidence type="ECO:0000256" key="9">
    <source>
        <dbReference type="ARBA" id="ARBA00023136"/>
    </source>
</evidence>
<protein>
    <recommendedName>
        <fullName evidence="5 11">UDP-N-acetylglucosamine transferase subunit ALG14</fullName>
    </recommendedName>
    <alternativeName>
        <fullName evidence="10 11">Asparagine-linked glycosylation protein 14</fullName>
    </alternativeName>
</protein>
<name>A0A9P9F5R9_9HYPO</name>